<organism evidence="2 3">
    <name type="scientific">Nesidiocoris tenuis</name>
    <dbReference type="NCBI Taxonomy" id="355587"/>
    <lineage>
        <taxon>Eukaryota</taxon>
        <taxon>Metazoa</taxon>
        <taxon>Ecdysozoa</taxon>
        <taxon>Arthropoda</taxon>
        <taxon>Hexapoda</taxon>
        <taxon>Insecta</taxon>
        <taxon>Pterygota</taxon>
        <taxon>Neoptera</taxon>
        <taxon>Paraneoptera</taxon>
        <taxon>Hemiptera</taxon>
        <taxon>Heteroptera</taxon>
        <taxon>Panheteroptera</taxon>
        <taxon>Cimicomorpha</taxon>
        <taxon>Miridae</taxon>
        <taxon>Dicyphina</taxon>
        <taxon>Nesidiocoris</taxon>
    </lineage>
</organism>
<accession>A0ABN7B3D5</accession>
<feature type="compositionally biased region" description="Basic and acidic residues" evidence="1">
    <location>
        <begin position="72"/>
        <end position="82"/>
    </location>
</feature>
<evidence type="ECO:0000313" key="3">
    <source>
        <dbReference type="Proteomes" id="UP001307889"/>
    </source>
</evidence>
<evidence type="ECO:0008006" key="4">
    <source>
        <dbReference type="Google" id="ProtNLM"/>
    </source>
</evidence>
<protein>
    <recommendedName>
        <fullName evidence="4">MADS-box domain-containing protein</fullName>
    </recommendedName>
</protein>
<evidence type="ECO:0000313" key="2">
    <source>
        <dbReference type="EMBL" id="BES98114.1"/>
    </source>
</evidence>
<feature type="region of interest" description="Disordered" evidence="1">
    <location>
        <begin position="72"/>
        <end position="128"/>
    </location>
</feature>
<gene>
    <name evidence="2" type="ORF">NTJ_10930</name>
</gene>
<reference evidence="2 3" key="1">
    <citation type="submission" date="2023-09" db="EMBL/GenBank/DDBJ databases">
        <title>Nesidiocoris tenuis whole genome shotgun sequence.</title>
        <authorList>
            <person name="Shibata T."/>
            <person name="Shimoda M."/>
            <person name="Kobayashi T."/>
            <person name="Uehara T."/>
        </authorList>
    </citation>
    <scope>NUCLEOTIDE SEQUENCE [LARGE SCALE GENOMIC DNA]</scope>
    <source>
        <strain evidence="2 3">Japan</strain>
    </source>
</reference>
<evidence type="ECO:0000256" key="1">
    <source>
        <dbReference type="SAM" id="MobiDB-lite"/>
    </source>
</evidence>
<keyword evidence="3" id="KW-1185">Reference proteome</keyword>
<proteinExistence type="predicted"/>
<dbReference type="EMBL" id="AP028917">
    <property type="protein sequence ID" value="BES98114.1"/>
    <property type="molecule type" value="Genomic_DNA"/>
</dbReference>
<feature type="compositionally biased region" description="Basic residues" evidence="1">
    <location>
        <begin position="83"/>
        <end position="92"/>
    </location>
</feature>
<dbReference type="Proteomes" id="UP001307889">
    <property type="component" value="Chromosome 9"/>
</dbReference>
<sequence length="153" mass="16979">MKISVRKIGKDKFRRRKFQKDIITRKEFCREGGAKEGMKAALNPGLGPLECRVPRRAGDRGILSSRGMRVEKKERMKGLERGTKKKDGRRRQALPGNLRPDQPLRSVGRHSVRSAALGTHTCTYTRPLSVGPVRLAYAPSPSHQLAAGPLSPS</sequence>
<name>A0ABN7B3D5_9HEMI</name>